<reference evidence="1 2" key="1">
    <citation type="journal article" date="2019" name="Sci. Rep.">
        <title>A high-quality genome of Eragrostis curvula grass provides insights into Poaceae evolution and supports new strategies to enhance forage quality.</title>
        <authorList>
            <person name="Carballo J."/>
            <person name="Santos B.A.C.M."/>
            <person name="Zappacosta D."/>
            <person name="Garbus I."/>
            <person name="Selva J.P."/>
            <person name="Gallo C.A."/>
            <person name="Diaz A."/>
            <person name="Albertini E."/>
            <person name="Caccamo M."/>
            <person name="Echenique V."/>
        </authorList>
    </citation>
    <scope>NUCLEOTIDE SEQUENCE [LARGE SCALE GENOMIC DNA]</scope>
    <source>
        <strain evidence="2">cv. Victoria</strain>
        <tissue evidence="1">Leaf</tissue>
    </source>
</reference>
<feature type="non-terminal residue" evidence="1">
    <location>
        <position position="1"/>
    </location>
</feature>
<evidence type="ECO:0000313" key="1">
    <source>
        <dbReference type="EMBL" id="TVU15130.1"/>
    </source>
</evidence>
<dbReference type="Proteomes" id="UP000324897">
    <property type="component" value="Unassembled WGS sequence"/>
</dbReference>
<name>A0A5J9TUP3_9POAL</name>
<protein>
    <submittedName>
        <fullName evidence="1">Uncharacterized protein</fullName>
    </submittedName>
</protein>
<keyword evidence="2" id="KW-1185">Reference proteome</keyword>
<organism evidence="1 2">
    <name type="scientific">Eragrostis curvula</name>
    <name type="common">weeping love grass</name>
    <dbReference type="NCBI Taxonomy" id="38414"/>
    <lineage>
        <taxon>Eukaryota</taxon>
        <taxon>Viridiplantae</taxon>
        <taxon>Streptophyta</taxon>
        <taxon>Embryophyta</taxon>
        <taxon>Tracheophyta</taxon>
        <taxon>Spermatophyta</taxon>
        <taxon>Magnoliopsida</taxon>
        <taxon>Liliopsida</taxon>
        <taxon>Poales</taxon>
        <taxon>Poaceae</taxon>
        <taxon>PACMAD clade</taxon>
        <taxon>Chloridoideae</taxon>
        <taxon>Eragrostideae</taxon>
        <taxon>Eragrostidinae</taxon>
        <taxon>Eragrostis</taxon>
    </lineage>
</organism>
<dbReference type="EMBL" id="RWGY01000031">
    <property type="protein sequence ID" value="TVU15130.1"/>
    <property type="molecule type" value="Genomic_DNA"/>
</dbReference>
<proteinExistence type="predicted"/>
<comment type="caution">
    <text evidence="1">The sequence shown here is derived from an EMBL/GenBank/DDBJ whole genome shotgun (WGS) entry which is preliminary data.</text>
</comment>
<gene>
    <name evidence="1" type="ORF">EJB05_38633</name>
</gene>
<accession>A0A5J9TUP3</accession>
<dbReference type="AlphaFoldDB" id="A0A5J9TUP3"/>
<sequence>MRGVVCGLPAYLRGRHRQRQASVFVFFRNRHDLQMCPRRGTGTCASASYARWCSVRLLNLMAADPAAYFCGIDISLGEMSAIEEEGDKVTLFSEANIPNFSTPNFLIASLLSEYVRIYWHILIEAGLLLWITRQSLLHVWSRG</sequence>
<dbReference type="Gramene" id="TVU15130">
    <property type="protein sequence ID" value="TVU15130"/>
    <property type="gene ID" value="EJB05_38633"/>
</dbReference>
<evidence type="ECO:0000313" key="2">
    <source>
        <dbReference type="Proteomes" id="UP000324897"/>
    </source>
</evidence>